<keyword evidence="1" id="KW-0812">Transmembrane</keyword>
<dbReference type="PANTHER" id="PTHR37810">
    <property type="entry name" value="IMMUNITY PROTEIN SDPI"/>
    <property type="match status" value="1"/>
</dbReference>
<accession>A0ABW5XWH4</accession>
<keyword evidence="1" id="KW-0472">Membrane</keyword>
<evidence type="ECO:0000313" key="3">
    <source>
        <dbReference type="Proteomes" id="UP001597568"/>
    </source>
</evidence>
<keyword evidence="1" id="KW-1133">Transmembrane helix</keyword>
<reference evidence="3" key="1">
    <citation type="journal article" date="2019" name="Int. J. Syst. Evol. Microbiol.">
        <title>The Global Catalogue of Microorganisms (GCM) 10K type strain sequencing project: providing services to taxonomists for standard genome sequencing and annotation.</title>
        <authorList>
            <consortium name="The Broad Institute Genomics Platform"/>
            <consortium name="The Broad Institute Genome Sequencing Center for Infectious Disease"/>
            <person name="Wu L."/>
            <person name="Ma J."/>
        </authorList>
    </citation>
    <scope>NUCLEOTIDE SEQUENCE [LARGE SCALE GENOMIC DNA]</scope>
    <source>
        <strain evidence="3">KCTC 33522</strain>
    </source>
</reference>
<gene>
    <name evidence="2" type="ORF">ACFSY7_02310</name>
</gene>
<name>A0ABW5XWH4_9BACL</name>
<dbReference type="Pfam" id="PF13630">
    <property type="entry name" value="SdpI"/>
    <property type="match status" value="1"/>
</dbReference>
<proteinExistence type="predicted"/>
<dbReference type="PIRSF" id="PIRSF038959">
    <property type="entry name" value="SdpI"/>
    <property type="match status" value="1"/>
</dbReference>
<organism evidence="2 3">
    <name type="scientific">Kurthia populi</name>
    <dbReference type="NCBI Taxonomy" id="1562132"/>
    <lineage>
        <taxon>Bacteria</taxon>
        <taxon>Bacillati</taxon>
        <taxon>Bacillota</taxon>
        <taxon>Bacilli</taxon>
        <taxon>Bacillales</taxon>
        <taxon>Caryophanaceae</taxon>
        <taxon>Kurthia</taxon>
    </lineage>
</organism>
<evidence type="ECO:0000313" key="2">
    <source>
        <dbReference type="EMBL" id="MFD2867333.1"/>
    </source>
</evidence>
<feature type="transmembrane region" description="Helical" evidence="1">
    <location>
        <begin position="162"/>
        <end position="182"/>
    </location>
</feature>
<feature type="transmembrane region" description="Helical" evidence="1">
    <location>
        <begin position="91"/>
        <end position="108"/>
    </location>
</feature>
<dbReference type="InterPro" id="IPR025962">
    <property type="entry name" value="SdpI/YhfL"/>
</dbReference>
<feature type="transmembrane region" description="Helical" evidence="1">
    <location>
        <begin position="136"/>
        <end position="156"/>
    </location>
</feature>
<protein>
    <submittedName>
        <fullName evidence="2">SdpI family protein</fullName>
    </submittedName>
</protein>
<keyword evidence="3" id="KW-1185">Reference proteome</keyword>
<dbReference type="EMBL" id="JBHUOR010000013">
    <property type="protein sequence ID" value="MFD2867333.1"/>
    <property type="molecule type" value="Genomic_DNA"/>
</dbReference>
<dbReference type="InterPro" id="IPR026272">
    <property type="entry name" value="SdpI"/>
</dbReference>
<dbReference type="PANTHER" id="PTHR37810:SF5">
    <property type="entry name" value="IMMUNITY PROTEIN SDPI"/>
    <property type="match status" value="1"/>
</dbReference>
<dbReference type="Proteomes" id="UP001597568">
    <property type="component" value="Unassembled WGS sequence"/>
</dbReference>
<feature type="transmembrane region" description="Helical" evidence="1">
    <location>
        <begin position="28"/>
        <end position="48"/>
    </location>
</feature>
<sequence length="190" mass="21342">MKFFIVCIPIVSMLIAMFTSNISTEDFIARWVLPICLVLTAITSVITVSSQKNSGSKSTILLMTLLSQCVLITFQISFILLEKPIEITNDVYARIIVGIMMFILGNFMPRTKPNAAFGLRLPWTLSNEIVWRKSNFFAGYLLMLAGILVICLSILFKENTEIIILSVVLCIVIFATLVSYAYHRKMLSVS</sequence>
<evidence type="ECO:0000256" key="1">
    <source>
        <dbReference type="SAM" id="Phobius"/>
    </source>
</evidence>
<feature type="transmembrane region" description="Helical" evidence="1">
    <location>
        <begin position="60"/>
        <end position="79"/>
    </location>
</feature>
<comment type="caution">
    <text evidence="2">The sequence shown here is derived from an EMBL/GenBank/DDBJ whole genome shotgun (WGS) entry which is preliminary data.</text>
</comment>